<protein>
    <recommendedName>
        <fullName evidence="7">CobW C-terminal domain-containing protein</fullName>
    </recommendedName>
</protein>
<dbReference type="SUPFAM" id="SSF52540">
    <property type="entry name" value="P-loop containing nucleoside triphosphate hydrolases"/>
    <property type="match status" value="1"/>
</dbReference>
<dbReference type="InterPro" id="IPR011629">
    <property type="entry name" value="CobW-like_C"/>
</dbReference>
<dbReference type="InterPro" id="IPR003495">
    <property type="entry name" value="CobW/HypB/UreG_nucleotide-bd"/>
</dbReference>
<evidence type="ECO:0000256" key="5">
    <source>
        <dbReference type="ARBA" id="ARBA00045658"/>
    </source>
</evidence>
<dbReference type="SUPFAM" id="SSF90002">
    <property type="entry name" value="Hypothetical protein YjiA, C-terminal domain"/>
    <property type="match status" value="1"/>
</dbReference>
<evidence type="ECO:0000259" key="7">
    <source>
        <dbReference type="SMART" id="SM00833"/>
    </source>
</evidence>
<accession>A0A0X3U267</accession>
<dbReference type="Pfam" id="PF02492">
    <property type="entry name" value="cobW"/>
    <property type="match status" value="1"/>
</dbReference>
<evidence type="ECO:0000256" key="6">
    <source>
        <dbReference type="ARBA" id="ARBA00049117"/>
    </source>
</evidence>
<proteinExistence type="inferred from homology"/>
<dbReference type="STRING" id="1685378.AVO44_05690"/>
<comment type="function">
    <text evidence="5">Zinc chaperone that directly transfers zinc cofactor to target proteins, thereby activating them. Zinc is transferred from the CXCC motif in the GTPase domain to the zinc binding site in target proteins in a process requiring GTP hydrolysis.</text>
</comment>
<dbReference type="EMBL" id="LQBP01000002">
    <property type="protein sequence ID" value="KUJ81341.1"/>
    <property type="molecule type" value="Genomic_DNA"/>
</dbReference>
<dbReference type="Gene3D" id="3.40.50.300">
    <property type="entry name" value="P-loop containing nucleotide triphosphate hydrolases"/>
    <property type="match status" value="1"/>
</dbReference>
<evidence type="ECO:0000256" key="4">
    <source>
        <dbReference type="ARBA" id="ARBA00034320"/>
    </source>
</evidence>
<keyword evidence="1" id="KW-0547">Nucleotide-binding</keyword>
<organism evidence="8 9">
    <name type="scientific">Ruegeria profundi</name>
    <dbReference type="NCBI Taxonomy" id="1685378"/>
    <lineage>
        <taxon>Bacteria</taxon>
        <taxon>Pseudomonadati</taxon>
        <taxon>Pseudomonadota</taxon>
        <taxon>Alphaproteobacteria</taxon>
        <taxon>Rhodobacterales</taxon>
        <taxon>Roseobacteraceae</taxon>
        <taxon>Ruegeria</taxon>
    </lineage>
</organism>
<evidence type="ECO:0000256" key="2">
    <source>
        <dbReference type="ARBA" id="ARBA00022801"/>
    </source>
</evidence>
<dbReference type="InterPro" id="IPR051316">
    <property type="entry name" value="Zinc-reg_GTPase_activator"/>
</dbReference>
<name>A0A0X3U267_9RHOB</name>
<dbReference type="SMART" id="SM00833">
    <property type="entry name" value="CobW_C"/>
    <property type="match status" value="1"/>
</dbReference>
<dbReference type="InterPro" id="IPR036627">
    <property type="entry name" value="CobW-likC_sf"/>
</dbReference>
<dbReference type="AlphaFoldDB" id="A0A0X3U267"/>
<reference evidence="9" key="1">
    <citation type="submission" date="2015-12" db="EMBL/GenBank/DDBJ databases">
        <authorList>
            <person name="Zhang G."/>
            <person name="Stingl U."/>
        </authorList>
    </citation>
    <scope>NUCLEOTIDE SEQUENCE [LARGE SCALE GENOMIC DNA]</scope>
    <source>
        <strain evidence="9">ZGT108</strain>
    </source>
</reference>
<keyword evidence="2" id="KW-0378">Hydrolase</keyword>
<evidence type="ECO:0000256" key="3">
    <source>
        <dbReference type="ARBA" id="ARBA00023186"/>
    </source>
</evidence>
<dbReference type="PANTHER" id="PTHR13748:SF62">
    <property type="entry name" value="COBW DOMAIN-CONTAINING PROTEIN"/>
    <property type="match status" value="1"/>
</dbReference>
<dbReference type="PANTHER" id="PTHR13748">
    <property type="entry name" value="COBW-RELATED"/>
    <property type="match status" value="1"/>
</dbReference>
<dbReference type="RefSeq" id="WP_068333806.1">
    <property type="nucleotide sequence ID" value="NZ_LQBP01000002.1"/>
</dbReference>
<dbReference type="GO" id="GO:0005737">
    <property type="term" value="C:cytoplasm"/>
    <property type="evidence" value="ECO:0007669"/>
    <property type="project" value="TreeGrafter"/>
</dbReference>
<dbReference type="Proteomes" id="UP000053690">
    <property type="component" value="Unassembled WGS sequence"/>
</dbReference>
<keyword evidence="3" id="KW-0143">Chaperone</keyword>
<dbReference type="GO" id="GO:0000166">
    <property type="term" value="F:nucleotide binding"/>
    <property type="evidence" value="ECO:0007669"/>
    <property type="project" value="UniProtKB-KW"/>
</dbReference>
<gene>
    <name evidence="8" type="ORF">AVO44_05690</name>
</gene>
<feature type="domain" description="CobW C-terminal" evidence="7">
    <location>
        <begin position="224"/>
        <end position="316"/>
    </location>
</feature>
<dbReference type="OrthoDB" id="9808822at2"/>
<evidence type="ECO:0000313" key="8">
    <source>
        <dbReference type="EMBL" id="KUJ81341.1"/>
    </source>
</evidence>
<evidence type="ECO:0000313" key="9">
    <source>
        <dbReference type="Proteomes" id="UP000053690"/>
    </source>
</evidence>
<dbReference type="CDD" id="cd03112">
    <property type="entry name" value="CobW-like"/>
    <property type="match status" value="1"/>
</dbReference>
<comment type="catalytic activity">
    <reaction evidence="6">
        <text>GTP + H2O = GDP + phosphate + H(+)</text>
        <dbReference type="Rhea" id="RHEA:19669"/>
        <dbReference type="ChEBI" id="CHEBI:15377"/>
        <dbReference type="ChEBI" id="CHEBI:15378"/>
        <dbReference type="ChEBI" id="CHEBI:37565"/>
        <dbReference type="ChEBI" id="CHEBI:43474"/>
        <dbReference type="ChEBI" id="CHEBI:58189"/>
    </reaction>
    <physiologicalReaction direction="left-to-right" evidence="6">
        <dbReference type="Rhea" id="RHEA:19670"/>
    </physiologicalReaction>
</comment>
<sequence>MSQRSLVPITLLTGFLGAGKTTWLSAALQSETADRVAVLVNEFGEVGIDHILVGEIAPDTVLLNSGCVCCQIRGELKDAILNLLTRAHCGEIPQFDRIVIETTGLADPSQILSTLTFDPVLHNQVVLQDVVTVVDVMNGASLHADQPEWVAQVAAASTILISKTDLVPEALLPDLQLRLSLINPVARQLDAQQNLTFADITSSSSIDLNSLQFPGSAHRDGTGAATLGLTFDTSLDWTSFVVWLSAVIQRHGANLLRVKCLLKTQEGVVLIDGVGHTLHHPRHLDSEIASNQKSHLVFIARDLDMVRLRASFEAFLNVKVS</sequence>
<comment type="similarity">
    <text evidence="4">Belongs to the SIMIBI class G3E GTPase family. ZNG1 subfamily.</text>
</comment>
<evidence type="ECO:0000256" key="1">
    <source>
        <dbReference type="ARBA" id="ARBA00022741"/>
    </source>
</evidence>
<dbReference type="InterPro" id="IPR027417">
    <property type="entry name" value="P-loop_NTPase"/>
</dbReference>
<dbReference type="Gene3D" id="3.30.1220.10">
    <property type="entry name" value="CobW-like, C-terminal domain"/>
    <property type="match status" value="1"/>
</dbReference>
<keyword evidence="9" id="KW-1185">Reference proteome</keyword>
<dbReference type="GO" id="GO:0016787">
    <property type="term" value="F:hydrolase activity"/>
    <property type="evidence" value="ECO:0007669"/>
    <property type="project" value="UniProtKB-KW"/>
</dbReference>
<dbReference type="Pfam" id="PF07683">
    <property type="entry name" value="CobW_C"/>
    <property type="match status" value="1"/>
</dbReference>
<comment type="caution">
    <text evidence="8">The sequence shown here is derived from an EMBL/GenBank/DDBJ whole genome shotgun (WGS) entry which is preliminary data.</text>
</comment>